<dbReference type="Pfam" id="PF11835">
    <property type="entry name" value="RRM_8"/>
    <property type="match status" value="1"/>
</dbReference>
<keyword evidence="3" id="KW-1185">Reference proteome</keyword>
<proteinExistence type="predicted"/>
<reference evidence="2" key="1">
    <citation type="submission" date="2018-08" db="EMBL/GenBank/DDBJ databases">
        <authorList>
            <person name="Rossello M."/>
        </authorList>
    </citation>
    <scope>NUCLEOTIDE SEQUENCE [LARGE SCALE GENOMIC DNA]</scope>
    <source>
        <strain evidence="2">cv. Chinese Spring</strain>
    </source>
</reference>
<reference evidence="2" key="2">
    <citation type="submission" date="2018-10" db="UniProtKB">
        <authorList>
            <consortium name="EnsemblPlants"/>
        </authorList>
    </citation>
    <scope>IDENTIFICATION</scope>
</reference>
<dbReference type="Gramene" id="TraesLDM7B03G04244560.1">
    <property type="protein sequence ID" value="TraesLDM7B03G04244560.1.CDS1"/>
    <property type="gene ID" value="TraesLDM7B03G04244560"/>
</dbReference>
<dbReference type="Gramene" id="TraesCS7B02G419300.1">
    <property type="protein sequence ID" value="TraesCS7B02G419300.1.cds1"/>
    <property type="gene ID" value="TraesCS7B02G419300"/>
</dbReference>
<evidence type="ECO:0000259" key="1">
    <source>
        <dbReference type="Pfam" id="PF11835"/>
    </source>
</evidence>
<name>A0A3B6SSF6_WHEAT</name>
<dbReference type="Gramene" id="TraesCLE_scaffold_037332_01G000100.1">
    <property type="protein sequence ID" value="TraesCLE_scaffold_037332_01G000100.1"/>
    <property type="gene ID" value="TraesCLE_scaffold_037332_01G000100"/>
</dbReference>
<dbReference type="Gramene" id="TraesWEE_scaffold_033738_01G000400.1">
    <property type="protein sequence ID" value="TraesWEE_scaffold_033738_01G000400.1"/>
    <property type="gene ID" value="TraesWEE_scaffold_033738_01G000400"/>
</dbReference>
<dbReference type="STRING" id="4565.A0A3B6SSF6"/>
<dbReference type="EnsemblPlants" id="TraesCS7B02G419300.1">
    <property type="protein sequence ID" value="TraesCS7B02G419300.1.cds1"/>
    <property type="gene ID" value="TraesCS7B02G419300"/>
</dbReference>
<dbReference type="Gramene" id="TraesSTA7B03G04237450.1">
    <property type="protein sequence ID" value="TraesSTA7B03G04237450.1.CDS1"/>
    <property type="gene ID" value="TraesSTA7B03G04237450"/>
</dbReference>
<dbReference type="SMR" id="A0A3B6SSF6"/>
<evidence type="ECO:0000313" key="3">
    <source>
        <dbReference type="Proteomes" id="UP000019116"/>
    </source>
</evidence>
<protein>
    <recommendedName>
        <fullName evidence="1">PTBP1-like RNA recognition motif 2 domain-containing protein</fullName>
    </recommendedName>
</protein>
<organism evidence="2">
    <name type="scientific">Triticum aestivum</name>
    <name type="common">Wheat</name>
    <dbReference type="NCBI Taxonomy" id="4565"/>
    <lineage>
        <taxon>Eukaryota</taxon>
        <taxon>Viridiplantae</taxon>
        <taxon>Streptophyta</taxon>
        <taxon>Embryophyta</taxon>
        <taxon>Tracheophyta</taxon>
        <taxon>Spermatophyta</taxon>
        <taxon>Magnoliopsida</taxon>
        <taxon>Liliopsida</taxon>
        <taxon>Poales</taxon>
        <taxon>Poaceae</taxon>
        <taxon>BOP clade</taxon>
        <taxon>Pooideae</taxon>
        <taxon>Triticodae</taxon>
        <taxon>Triticeae</taxon>
        <taxon>Triticinae</taxon>
        <taxon>Triticum</taxon>
    </lineage>
</organism>
<sequence>MFSHQMSSDQVLNLVVEQAIYPITTNILYSLFAPFGVEQLVVYPQTKLGDGEPCVAADVRFTSAQAAAHAFAYWDGRCIYYRCCRLQMWCATLDVLPAPASTSPTVVKDNRDTAVDLNNYTTTISDHDGEFVGAIEIPAAASTSTSPHGHDTFTKSSLDNDCCVLVAGTDDYTLVAAIPEIVTELAVFPGVPSTTKAQEDLEVIHDAPPARITMAHVTYPTECSHQVATTDILNEGLGLILKDAIAELMHTVTPIEMSSEIVSLEVCGTGQGVVAIDVNAPTTSVFTGSSVWPSSNSGTPEYSLPSRHNDVQQVFEPMPFDKPEDAVADVKKHKDDAKLTVLTLVVNPSTWYEHFSPRDPCFVSFDAQLVFEEHMRSEPCLTWPPLVGANFSELCSSGQFDSDCTLSLFPWNPGGYLLKHSNRMTRVFITANSQWPITRVIEESSKCFPHIVKIQWLFTICLKTMTQFLVILSFANLDYELWPPPLRVLISQKGHMFRPRPWPSFDCFQADVHLKYAGQQVTYVMNHFSGVRNFPRESWRYLQTEQQKPRHSGKVVCCIHMILRVLSVPRQMILQLMENVNSSAAEWRLYVSTELQGYDIPDTDCESQPKQRSLFKFSRKTIQLKPPWPSFSCNCHRCGQHYLPVTHLRTTLTPTPFRRRGHDGLRQSCSKLRIDGCGRCLHHPVFQMS</sequence>
<dbReference type="OrthoDB" id="302770at2759"/>
<dbReference type="GO" id="GO:0003676">
    <property type="term" value="F:nucleic acid binding"/>
    <property type="evidence" value="ECO:0007669"/>
    <property type="project" value="InterPro"/>
</dbReference>
<dbReference type="AlphaFoldDB" id="A0A3B6SSF6"/>
<dbReference type="Gramene" id="TraesCS7B03G1129700.1">
    <property type="protein sequence ID" value="TraesCS7B03G1129700.1.CDS1"/>
    <property type="gene ID" value="TraesCS7B03G1129700"/>
</dbReference>
<feature type="domain" description="PTBP1-like RNA recognition motif 2" evidence="1">
    <location>
        <begin position="7"/>
        <end position="88"/>
    </location>
</feature>
<dbReference type="InterPro" id="IPR012677">
    <property type="entry name" value="Nucleotide-bd_a/b_plait_sf"/>
</dbReference>
<dbReference type="Gramene" id="TraesRN7B0101137600.1">
    <property type="protein sequence ID" value="TraesRN7B0101137600.1"/>
    <property type="gene ID" value="TraesRN7B0101137600"/>
</dbReference>
<dbReference type="SUPFAM" id="SSF54928">
    <property type="entry name" value="RNA-binding domain, RBD"/>
    <property type="match status" value="1"/>
</dbReference>
<evidence type="ECO:0000313" key="2">
    <source>
        <dbReference type="EnsemblPlants" id="TraesCS7B02G419300.1.cds1"/>
    </source>
</evidence>
<dbReference type="Proteomes" id="UP000019116">
    <property type="component" value="Chromosome 7B"/>
</dbReference>
<dbReference type="InterPro" id="IPR021790">
    <property type="entry name" value="PTBP1-like_RRM2"/>
</dbReference>
<dbReference type="Gene3D" id="3.30.70.330">
    <property type="match status" value="1"/>
</dbReference>
<dbReference type="Gramene" id="TraesNOR7B03G04289170.1">
    <property type="protein sequence ID" value="TraesNOR7B03G04289170.1.CDS1"/>
    <property type="gene ID" value="TraesNOR7B03G04289170"/>
</dbReference>
<dbReference type="Gramene" id="TraesCAD_scaffold_044958_01G000100.1">
    <property type="protein sequence ID" value="TraesCAD_scaffold_044958_01G000100.1"/>
    <property type="gene ID" value="TraesCAD_scaffold_044958_01G000100"/>
</dbReference>
<accession>A0A3B6SSF6</accession>
<dbReference type="InterPro" id="IPR035979">
    <property type="entry name" value="RBD_domain_sf"/>
</dbReference>